<keyword evidence="1" id="KW-0418">Kinase</keyword>
<evidence type="ECO:0000313" key="7">
    <source>
        <dbReference type="Proteomes" id="UP001163846"/>
    </source>
</evidence>
<dbReference type="Pfam" id="PF00069">
    <property type="entry name" value="Pkinase"/>
    <property type="match status" value="1"/>
</dbReference>
<evidence type="ECO:0000256" key="2">
    <source>
        <dbReference type="ARBA" id="ARBA00022741"/>
    </source>
</evidence>
<feature type="compositionally biased region" description="Basic and acidic residues" evidence="4">
    <location>
        <begin position="1134"/>
        <end position="1149"/>
    </location>
</feature>
<keyword evidence="3" id="KW-0067">ATP-binding</keyword>
<feature type="compositionally biased region" description="Polar residues" evidence="4">
    <location>
        <begin position="1048"/>
        <end position="1071"/>
    </location>
</feature>
<dbReference type="InterPro" id="IPR011009">
    <property type="entry name" value="Kinase-like_dom_sf"/>
</dbReference>
<keyword evidence="1" id="KW-0723">Serine/threonine-protein kinase</keyword>
<feature type="compositionally biased region" description="Low complexity" evidence="4">
    <location>
        <begin position="903"/>
        <end position="949"/>
    </location>
</feature>
<gene>
    <name evidence="6" type="ORF">F5878DRAFT_673398</name>
</gene>
<reference evidence="6" key="1">
    <citation type="submission" date="2022-08" db="EMBL/GenBank/DDBJ databases">
        <authorList>
            <consortium name="DOE Joint Genome Institute"/>
            <person name="Min B."/>
            <person name="Riley R."/>
            <person name="Sierra-Patev S."/>
            <person name="Naranjo-Ortiz M."/>
            <person name="Looney B."/>
            <person name="Konkel Z."/>
            <person name="Slot J.C."/>
            <person name="Sakamoto Y."/>
            <person name="Steenwyk J.L."/>
            <person name="Rokas A."/>
            <person name="Carro J."/>
            <person name="Camarero S."/>
            <person name="Ferreira P."/>
            <person name="Molpeceres G."/>
            <person name="Ruiz-Duenas F.J."/>
            <person name="Serrano A."/>
            <person name="Henrissat B."/>
            <person name="Drula E."/>
            <person name="Hughes K.W."/>
            <person name="Mata J.L."/>
            <person name="Ishikawa N.K."/>
            <person name="Vargas-Isla R."/>
            <person name="Ushijima S."/>
            <person name="Smith C.A."/>
            <person name="Ahrendt S."/>
            <person name="Andreopoulos W."/>
            <person name="He G."/>
            <person name="Labutti K."/>
            <person name="Lipzen A."/>
            <person name="Ng V."/>
            <person name="Sandor L."/>
            <person name="Barry K."/>
            <person name="Martinez A.T."/>
            <person name="Xiao Y."/>
            <person name="Gibbons J.G."/>
            <person name="Terashima K."/>
            <person name="Hibbett D.S."/>
            <person name="Grigoriev I.V."/>
        </authorList>
    </citation>
    <scope>NUCLEOTIDE SEQUENCE</scope>
    <source>
        <strain evidence="6">TFB9207</strain>
    </source>
</reference>
<dbReference type="EMBL" id="MU806069">
    <property type="protein sequence ID" value="KAJ3840662.1"/>
    <property type="molecule type" value="Genomic_DNA"/>
</dbReference>
<feature type="domain" description="Protein kinase" evidence="5">
    <location>
        <begin position="57"/>
        <end position="401"/>
    </location>
</feature>
<feature type="region of interest" description="Disordered" evidence="4">
    <location>
        <begin position="839"/>
        <end position="958"/>
    </location>
</feature>
<feature type="region of interest" description="Disordered" evidence="4">
    <location>
        <begin position="550"/>
        <end position="628"/>
    </location>
</feature>
<feature type="region of interest" description="Disordered" evidence="4">
    <location>
        <begin position="698"/>
        <end position="809"/>
    </location>
</feature>
<organism evidence="6 7">
    <name type="scientific">Lentinula raphanica</name>
    <dbReference type="NCBI Taxonomy" id="153919"/>
    <lineage>
        <taxon>Eukaryota</taxon>
        <taxon>Fungi</taxon>
        <taxon>Dikarya</taxon>
        <taxon>Basidiomycota</taxon>
        <taxon>Agaricomycotina</taxon>
        <taxon>Agaricomycetes</taxon>
        <taxon>Agaricomycetidae</taxon>
        <taxon>Agaricales</taxon>
        <taxon>Marasmiineae</taxon>
        <taxon>Omphalotaceae</taxon>
        <taxon>Lentinula</taxon>
    </lineage>
</organism>
<feature type="compositionally biased region" description="Polar residues" evidence="4">
    <location>
        <begin position="799"/>
        <end position="809"/>
    </location>
</feature>
<dbReference type="PROSITE" id="PS50011">
    <property type="entry name" value="PROTEIN_KINASE_DOM"/>
    <property type="match status" value="1"/>
</dbReference>
<dbReference type="PANTHER" id="PTHR24055">
    <property type="entry name" value="MITOGEN-ACTIVATED PROTEIN KINASE"/>
    <property type="match status" value="1"/>
</dbReference>
<dbReference type="InterPro" id="IPR000719">
    <property type="entry name" value="Prot_kinase_dom"/>
</dbReference>
<evidence type="ECO:0000259" key="5">
    <source>
        <dbReference type="PROSITE" id="PS50011"/>
    </source>
</evidence>
<feature type="compositionally biased region" description="Basic and acidic residues" evidence="4">
    <location>
        <begin position="773"/>
        <end position="792"/>
    </location>
</feature>
<protein>
    <recommendedName>
        <fullName evidence="5">Protein kinase domain-containing protein</fullName>
    </recommendedName>
</protein>
<feature type="compositionally biased region" description="Basic and acidic residues" evidence="4">
    <location>
        <begin position="1271"/>
        <end position="1283"/>
    </location>
</feature>
<feature type="compositionally biased region" description="Low complexity" evidence="4">
    <location>
        <begin position="1022"/>
        <end position="1036"/>
    </location>
</feature>
<feature type="region of interest" description="Disordered" evidence="4">
    <location>
        <begin position="1"/>
        <end position="24"/>
    </location>
</feature>
<feature type="region of interest" description="Disordered" evidence="4">
    <location>
        <begin position="429"/>
        <end position="456"/>
    </location>
</feature>
<feature type="compositionally biased region" description="Low complexity" evidence="4">
    <location>
        <begin position="434"/>
        <end position="452"/>
    </location>
</feature>
<feature type="compositionally biased region" description="Basic and acidic residues" evidence="4">
    <location>
        <begin position="599"/>
        <end position="628"/>
    </location>
</feature>
<feature type="region of interest" description="Disordered" evidence="4">
    <location>
        <begin position="470"/>
        <end position="531"/>
    </location>
</feature>
<name>A0AA38UJG0_9AGAR</name>
<sequence>MNSVVSPQNNQTRQHNSNNPNAVYTSKSISVVGVPSVHISNNRLVVGSSSSSSTRSWTLLKVLGDGSFGTVWLCDWHGTLPPNTPLSPMQCGAGARPEWAGKRLVAVKRMKKRWEGGWDECQQLKELESLRAIPFHPNIIPLYDFFLMPATKELYFVFESMEGNLYHLIKARKGRPLAGGLVASIFFQIVSGLYHIHDNGYFHRDMKPENVLVTTTGLFDYTPLSPIASPNAPPEKDVVAIIKLADFGLARETKSKPPYTEYVSTRWYRAPEVLLLSRHYSNPVDMWALGTIMAELVNLRPLFPGSDQVDQIARICQVLGNPADDYGVDASGAPIGGGPWPKGLQMAQEVGFEFRRMPPQDIHSLFDRSVPTSLIHCIRDLLKFDPDARLTSEDCLHHRYLVESLPQNDIPLPPGVRLATPLPTNGHGINGLAPSISSLSPRSIPPSHSHTSQLQIPNVTASHRTSFFRSSATNGTAVPAPTGNDGDYPMPMDISPQTESPEYPLNGHSHVNGTTTHATDPSLSASQSQSTKFGKFSGISKKLGLGRFGSDKHATATQNHELPPVHDLGSNSTGSLKRLPSNGSDTRSLRNEPSSSSPRDTHLPARHEDLKRSTKKEAENNRKAAERLHLEAEKQRRALAEKTQREQARAVMQKRNYFIQQNSMKGSKGATTGMGKEIEWSRGGSEHPTIPTSFQQMPLSQQPAAGPASLSSVAKGKQPMGLGPIRTRTRDRDHHANGVTVSPRLHHPHPSHPPVAGVGIGVAGPNGSTSIHDSMDWRDSPSERSAKVRRMDLDDDGSSTDVHSTGRSSISRMSQLSQISAISFATVGTVDTFNSIASSNTVDTVGSDPGPSRPSRSRPGIRNRPSLLGLNRVSSTGTGSSSLRPSFDNFNTAPPPVPPLPSFPSSHSRSPLLQSHSHSHTPSQYSHHSYSSYRSSHTHSPSTPSARSSNSFNAPSLDGQLVHDFRNLASVDQDHLVTTTTTGESPPQSISPPPMQMLSLSSPSHSHQSSRAHSHPYSRSNPSLSPHPQTPSSPSLSPSPTPISPQSQYVTNTLQVPQASNQRAESLSSRRGQMPPPHLNVPQLQHRQRSTSYSPRSLDGSDTTPNPYDHGGEYGEQYGDRKGSLSEYNEEEYERGRDPAREYFGRSGHDPGGPGYTDYHHTYTNHSPNPNPMRNKRSADQIYTNNDRDEMINPIFKVVSYSYTSWDVDMGGLTVKPESPTSSTTSPSSSSANSHSMKLIAYYDDDDEKPPLPTPTSSNPTEASFDSVDTMDTRDSEQTRDSMDSMDTFESGESYDSTMEYTYHINPTYFSDGGAAAGVHNHTYQGDPNGVAYHNPSYERSTSASLAPSLPPFATLEAVAGGGYEYPPLSPMSFTAPLEAEQSEQGNPVA</sequence>
<keyword evidence="7" id="KW-1185">Reference proteome</keyword>
<dbReference type="Proteomes" id="UP001163846">
    <property type="component" value="Unassembled WGS sequence"/>
</dbReference>
<dbReference type="Gene3D" id="3.30.200.20">
    <property type="entry name" value="Phosphorylase Kinase, domain 1"/>
    <property type="match status" value="1"/>
</dbReference>
<feature type="region of interest" description="Disordered" evidence="4">
    <location>
        <begin position="978"/>
        <end position="1154"/>
    </location>
</feature>
<dbReference type="CDD" id="cd07830">
    <property type="entry name" value="STKc_MAK_like"/>
    <property type="match status" value="1"/>
</dbReference>
<dbReference type="InterPro" id="IPR050117">
    <property type="entry name" value="MAPK"/>
</dbReference>
<dbReference type="SUPFAM" id="SSF56112">
    <property type="entry name" value="Protein kinase-like (PK-like)"/>
    <property type="match status" value="1"/>
</dbReference>
<evidence type="ECO:0000313" key="6">
    <source>
        <dbReference type="EMBL" id="KAJ3840662.1"/>
    </source>
</evidence>
<proteinExistence type="predicted"/>
<evidence type="ECO:0000256" key="1">
    <source>
        <dbReference type="ARBA" id="ARBA00022527"/>
    </source>
</evidence>
<feature type="compositionally biased region" description="Polar residues" evidence="4">
    <location>
        <begin position="872"/>
        <end position="892"/>
    </location>
</feature>
<feature type="compositionally biased region" description="Low complexity" evidence="4">
    <location>
        <begin position="996"/>
        <end position="1007"/>
    </location>
</feature>
<keyword evidence="2" id="KW-0547">Nucleotide-binding</keyword>
<accession>A0AA38UJG0</accession>
<dbReference type="SMART" id="SM00220">
    <property type="entry name" value="S_TKc"/>
    <property type="match status" value="1"/>
</dbReference>
<feature type="compositionally biased region" description="Polar residues" evidence="4">
    <location>
        <begin position="569"/>
        <end position="598"/>
    </location>
</feature>
<feature type="compositionally biased region" description="Polar residues" evidence="4">
    <location>
        <begin position="1082"/>
        <end position="1106"/>
    </location>
</feature>
<dbReference type="Gene3D" id="1.10.510.10">
    <property type="entry name" value="Transferase(Phosphotransferase) domain 1"/>
    <property type="match status" value="1"/>
</dbReference>
<dbReference type="GO" id="GO:0005524">
    <property type="term" value="F:ATP binding"/>
    <property type="evidence" value="ECO:0007669"/>
    <property type="project" value="UniProtKB-KW"/>
</dbReference>
<feature type="region of interest" description="Disordered" evidence="4">
    <location>
        <begin position="1244"/>
        <end position="1293"/>
    </location>
</feature>
<feature type="compositionally biased region" description="Pro residues" evidence="4">
    <location>
        <begin position="893"/>
        <end position="902"/>
    </location>
</feature>
<comment type="caution">
    <text evidence="6">The sequence shown here is derived from an EMBL/GenBank/DDBJ whole genome shotgun (WGS) entry which is preliminary data.</text>
</comment>
<dbReference type="InterPro" id="IPR008271">
    <property type="entry name" value="Ser/Thr_kinase_AS"/>
</dbReference>
<dbReference type="GO" id="GO:0004674">
    <property type="term" value="F:protein serine/threonine kinase activity"/>
    <property type="evidence" value="ECO:0007669"/>
    <property type="project" value="UniProtKB-KW"/>
</dbReference>
<keyword evidence="1" id="KW-0808">Transferase</keyword>
<feature type="compositionally biased region" description="Basic and acidic residues" evidence="4">
    <location>
        <begin position="1110"/>
        <end position="1124"/>
    </location>
</feature>
<evidence type="ECO:0000256" key="4">
    <source>
        <dbReference type="SAM" id="MobiDB-lite"/>
    </source>
</evidence>
<feature type="compositionally biased region" description="Polar residues" evidence="4">
    <location>
        <begin position="509"/>
        <end position="531"/>
    </location>
</feature>
<evidence type="ECO:0000256" key="3">
    <source>
        <dbReference type="ARBA" id="ARBA00022840"/>
    </source>
</evidence>
<dbReference type="PROSITE" id="PS00108">
    <property type="entry name" value="PROTEIN_KINASE_ST"/>
    <property type="match status" value="1"/>
</dbReference>